<dbReference type="PANTHER" id="PTHR45661">
    <property type="entry name" value="SURFACE ANTIGEN"/>
    <property type="match status" value="1"/>
</dbReference>
<dbReference type="InterPro" id="IPR036770">
    <property type="entry name" value="Ankyrin_rpt-contain_sf"/>
</dbReference>
<dbReference type="InterPro" id="IPR026906">
    <property type="entry name" value="LRR_5"/>
</dbReference>
<dbReference type="InterPro" id="IPR032675">
    <property type="entry name" value="LRR_dom_sf"/>
</dbReference>
<dbReference type="SUPFAM" id="SSF48403">
    <property type="entry name" value="Ankyrin repeat"/>
    <property type="match status" value="1"/>
</dbReference>
<evidence type="ECO:0000313" key="2">
    <source>
        <dbReference type="Proteomes" id="UP001470230"/>
    </source>
</evidence>
<dbReference type="InterPro" id="IPR053139">
    <property type="entry name" value="Surface_bspA-like"/>
</dbReference>
<comment type="caution">
    <text evidence="1">The sequence shown here is derived from an EMBL/GenBank/DDBJ whole genome shotgun (WGS) entry which is preliminary data.</text>
</comment>
<dbReference type="PANTHER" id="PTHR45661:SF3">
    <property type="entry name" value="IG-LIKE DOMAIN-CONTAINING PROTEIN"/>
    <property type="match status" value="1"/>
</dbReference>
<organism evidence="1 2">
    <name type="scientific">Tritrichomonas musculus</name>
    <dbReference type="NCBI Taxonomy" id="1915356"/>
    <lineage>
        <taxon>Eukaryota</taxon>
        <taxon>Metamonada</taxon>
        <taxon>Parabasalia</taxon>
        <taxon>Tritrichomonadida</taxon>
        <taxon>Tritrichomonadidae</taxon>
        <taxon>Tritrichomonas</taxon>
    </lineage>
</organism>
<gene>
    <name evidence="1" type="ORF">M9Y10_015925</name>
</gene>
<dbReference type="SUPFAM" id="SSF52058">
    <property type="entry name" value="L domain-like"/>
    <property type="match status" value="2"/>
</dbReference>
<evidence type="ECO:0000313" key="1">
    <source>
        <dbReference type="EMBL" id="KAK8857520.1"/>
    </source>
</evidence>
<proteinExistence type="predicted"/>
<dbReference type="Proteomes" id="UP001470230">
    <property type="component" value="Unassembled WGS sequence"/>
</dbReference>
<sequence>MLKSLIYTKKIYDNLLSFIDCEEGSENEELFSNLINSFENIQIIEEIKPLLYTIKELSQNHHRFPVFFTKIERILAFFEEDIKKSFTSSELLTFFKEDKRILLFLYKNKLINYDRLILLQHIDYFYPENRIFSPNFKIEYFEDKIEQEGISYLQYFEEKRLIGENPSYICELIRNDSVKEFIIFVNINNISINKMEISSSFFETNSFLLNYASVSLIEYSAFYGSIQIFQYLILNNAELTSSLWLFSIHGKNAEIIHLLEENHIKPKDETFKECYIESIKCHHNEIAKYIENNLLDQDFVMKNIDIINDDDNILLNYFRYYNFDLLPNNSENNQTEIVNYLFSTGQIKIRDGEFKSCEKLTKIIIPNYITSIENNVFYRCSSLKEVVIPLSVTSIGKNAFKECSSLRKIQIPSSVKRICSGAFWCCELLKELLIPSSVTIIENNAFYGCKSLAQIEIPSSTKIIQYCAFSQCKSLKQIKINSKIKAINESLFNGCSSLEKITIPPSVVEIKKMAFFDCSSLIQITIPSSVKLIDDYAFSRCNLLKNISLPYSITKIGCGAFSFCKSLEQMLLPFFIKSIENKTFFSCVSMEKISIPPSVTKIGSDAFYECHALTTVLIPFNVTEIGTRAFTRCHSLKSIFIPSSVESILDDTFYSCSSLESVSINSSKTKFHEYAFDKCPLLKQPLIPFQSDENHEKVLFE</sequence>
<dbReference type="Pfam" id="PF13306">
    <property type="entry name" value="LRR_5"/>
    <property type="match status" value="2"/>
</dbReference>
<reference evidence="1 2" key="1">
    <citation type="submission" date="2024-04" db="EMBL/GenBank/DDBJ databases">
        <title>Tritrichomonas musculus Genome.</title>
        <authorList>
            <person name="Alves-Ferreira E."/>
            <person name="Grigg M."/>
            <person name="Lorenzi H."/>
            <person name="Galac M."/>
        </authorList>
    </citation>
    <scope>NUCLEOTIDE SEQUENCE [LARGE SCALE GENOMIC DNA]</scope>
    <source>
        <strain evidence="1 2">EAF2021</strain>
    </source>
</reference>
<keyword evidence="2" id="KW-1185">Reference proteome</keyword>
<accession>A0ABR2I575</accession>
<dbReference type="EMBL" id="JAPFFF010000020">
    <property type="protein sequence ID" value="KAK8857520.1"/>
    <property type="molecule type" value="Genomic_DNA"/>
</dbReference>
<dbReference type="Gene3D" id="3.80.10.10">
    <property type="entry name" value="Ribonuclease Inhibitor"/>
    <property type="match status" value="3"/>
</dbReference>
<name>A0ABR2I575_9EUKA</name>
<protein>
    <submittedName>
        <fullName evidence="1">Uncharacterized protein</fullName>
    </submittedName>
</protein>